<reference evidence="2" key="2">
    <citation type="journal article" date="2014" name="BMC Genomics">
        <title>A genomic perspective to assessing quality of mass-reared SIT flies used in Mediterranean fruit fly (Ceratitis capitata) eradication in California.</title>
        <authorList>
            <person name="Calla B."/>
            <person name="Hall B."/>
            <person name="Hou S."/>
            <person name="Geib S.M."/>
        </authorList>
    </citation>
    <scope>NUCLEOTIDE SEQUENCE</scope>
</reference>
<dbReference type="EMBL" id="GAMC01018340">
    <property type="protein sequence ID" value="JAB88215.1"/>
    <property type="molecule type" value="mRNA"/>
</dbReference>
<feature type="region of interest" description="Disordered" evidence="1">
    <location>
        <begin position="1"/>
        <end position="26"/>
    </location>
</feature>
<protein>
    <submittedName>
        <fullName evidence="2">Uncharacterized protein</fullName>
    </submittedName>
</protein>
<evidence type="ECO:0000313" key="2">
    <source>
        <dbReference type="EMBL" id="JAB88213.1"/>
    </source>
</evidence>
<dbReference type="EMBL" id="GAMC01018343">
    <property type="protein sequence ID" value="JAB88212.1"/>
    <property type="molecule type" value="mRNA"/>
</dbReference>
<reference evidence="2" key="1">
    <citation type="submission" date="2013-07" db="EMBL/GenBank/DDBJ databases">
        <authorList>
            <person name="Geib S."/>
        </authorList>
    </citation>
    <scope>NUCLEOTIDE SEQUENCE</scope>
</reference>
<name>W8AU48_CERCA</name>
<evidence type="ECO:0000256" key="1">
    <source>
        <dbReference type="SAM" id="MobiDB-lite"/>
    </source>
</evidence>
<proteinExistence type="evidence at transcript level"/>
<sequence>MEAKQQQRSGNMRIQTDMSFHTNSNTIGSATQLTHTRTRTPHPHSALHAIYAAALPKLMPTAATVPIYMTTLPPTTTTSAAPTLTAVNKDSVTNFHTNPPIRIGVDASPESPVLLTNIHPVYKPDKEGGEPESVSSESFTNTETTPEAATTIVAQQDFTARTANEENDNA</sequence>
<dbReference type="EMBL" id="GAMC01018342">
    <property type="protein sequence ID" value="JAB88213.1"/>
    <property type="molecule type" value="mRNA"/>
</dbReference>
<dbReference type="EMBL" id="GAMC01018341">
    <property type="protein sequence ID" value="JAB88214.1"/>
    <property type="molecule type" value="mRNA"/>
</dbReference>
<organism evidence="2">
    <name type="scientific">Ceratitis capitata</name>
    <name type="common">Mediterranean fruit fly</name>
    <name type="synonym">Tephritis capitata</name>
    <dbReference type="NCBI Taxonomy" id="7213"/>
    <lineage>
        <taxon>Eukaryota</taxon>
        <taxon>Metazoa</taxon>
        <taxon>Ecdysozoa</taxon>
        <taxon>Arthropoda</taxon>
        <taxon>Hexapoda</taxon>
        <taxon>Insecta</taxon>
        <taxon>Pterygota</taxon>
        <taxon>Neoptera</taxon>
        <taxon>Endopterygota</taxon>
        <taxon>Diptera</taxon>
        <taxon>Brachycera</taxon>
        <taxon>Muscomorpha</taxon>
        <taxon>Tephritoidea</taxon>
        <taxon>Tephritidae</taxon>
        <taxon>Ceratitis</taxon>
        <taxon>Ceratitis</taxon>
    </lineage>
</organism>
<feature type="region of interest" description="Disordered" evidence="1">
    <location>
        <begin position="121"/>
        <end position="151"/>
    </location>
</feature>
<accession>W8AU48</accession>
<dbReference type="OrthoDB" id="9974421at2759"/>
<dbReference type="AlphaFoldDB" id="W8AU48"/>
<feature type="compositionally biased region" description="Low complexity" evidence="1">
    <location>
        <begin position="131"/>
        <end position="151"/>
    </location>
</feature>